<dbReference type="RefSeq" id="WP_394316273.1">
    <property type="nucleotide sequence ID" value="NZ_JBHMQV010000001.1"/>
</dbReference>
<gene>
    <name evidence="1" type="ORF">ACFH04_01500</name>
</gene>
<reference evidence="1 2" key="1">
    <citation type="submission" date="2024-09" db="EMBL/GenBank/DDBJ databases">
        <authorList>
            <person name="Sun Q."/>
            <person name="Mori K."/>
        </authorList>
    </citation>
    <scope>NUCLEOTIDE SEQUENCE [LARGE SCALE GENOMIC DNA]</scope>
    <source>
        <strain evidence="1 2">JCM 4557</strain>
    </source>
</reference>
<organism evidence="1 2">
    <name type="scientific">Streptomyces noboritoensis</name>
    <dbReference type="NCBI Taxonomy" id="67337"/>
    <lineage>
        <taxon>Bacteria</taxon>
        <taxon>Bacillati</taxon>
        <taxon>Actinomycetota</taxon>
        <taxon>Actinomycetes</taxon>
        <taxon>Kitasatosporales</taxon>
        <taxon>Streptomycetaceae</taxon>
        <taxon>Streptomyces</taxon>
    </lineage>
</organism>
<dbReference type="EMBL" id="JBHMQV010000001">
    <property type="protein sequence ID" value="MFC0842415.1"/>
    <property type="molecule type" value="Genomic_DNA"/>
</dbReference>
<evidence type="ECO:0000313" key="2">
    <source>
        <dbReference type="Proteomes" id="UP001589887"/>
    </source>
</evidence>
<accession>A0ABV6TD62</accession>
<sequence>MLLGPSAYSEAFLQGNRRTHTDSTGTTLYLPGGNELLMKSGAVTGTRYCSYSGKTVAVVRPVMAPAQPSPGAEPSQVTSP</sequence>
<evidence type="ECO:0000313" key="1">
    <source>
        <dbReference type="EMBL" id="MFC0842415.1"/>
    </source>
</evidence>
<name>A0ABV6TD62_9ACTN</name>
<protein>
    <submittedName>
        <fullName evidence="1">Uncharacterized protein</fullName>
    </submittedName>
</protein>
<keyword evidence="2" id="KW-1185">Reference proteome</keyword>
<dbReference type="Proteomes" id="UP001589887">
    <property type="component" value="Unassembled WGS sequence"/>
</dbReference>
<comment type="caution">
    <text evidence="1">The sequence shown here is derived from an EMBL/GenBank/DDBJ whole genome shotgun (WGS) entry which is preliminary data.</text>
</comment>
<proteinExistence type="predicted"/>